<gene>
    <name evidence="3" type="primary">Taf1c_2</name>
    <name evidence="4" type="synonym">Taf1c_0</name>
    <name evidence="2" type="synonym">Taf1c_1</name>
    <name evidence="4" type="ORF">CM83_30866</name>
    <name evidence="3" type="ORF">CM83_30869</name>
    <name evidence="2" type="ORF">CM83_30870</name>
</gene>
<reference evidence="3" key="2">
    <citation type="submission" date="2014-07" db="EMBL/GenBank/DDBJ databases">
        <authorList>
            <person name="Hull J."/>
        </authorList>
    </citation>
    <scope>NUCLEOTIDE SEQUENCE</scope>
</reference>
<dbReference type="EMBL" id="GBHO01005454">
    <property type="protein sequence ID" value="JAG38150.1"/>
    <property type="molecule type" value="Transcribed_RNA"/>
</dbReference>
<proteinExistence type="predicted"/>
<evidence type="ECO:0000313" key="3">
    <source>
        <dbReference type="EMBL" id="JAG38150.1"/>
    </source>
</evidence>
<protein>
    <submittedName>
        <fullName evidence="3">TATA box-binding protein-associated factor RNA polymerase I subunit C</fullName>
    </submittedName>
</protein>
<evidence type="ECO:0000313" key="2">
    <source>
        <dbReference type="EMBL" id="JAG38149.1"/>
    </source>
</evidence>
<dbReference type="AlphaFoldDB" id="A0A0A9Z8N4"/>
<name>A0A0A9Z8N4_LYGHE</name>
<reference evidence="3" key="1">
    <citation type="journal article" date="2014" name="PLoS ONE">
        <title>Transcriptome-Based Identification of ABC Transporters in the Western Tarnished Plant Bug Lygus hesperus.</title>
        <authorList>
            <person name="Hull J.J."/>
            <person name="Chaney K."/>
            <person name="Geib S.M."/>
            <person name="Fabrick J.A."/>
            <person name="Brent C.S."/>
            <person name="Walsh D."/>
            <person name="Lavine L.C."/>
        </authorList>
    </citation>
    <scope>NUCLEOTIDE SEQUENCE</scope>
</reference>
<sequence>MDVLCKVKKQIRLPHHSLHYPNLHSECDSGLDLADNPTSILLGHEFYPFSATLPVPLLPPSIVDKSILNGADPALQLVFEKDQHNQLYKELLDECYNARLPEDVEKILSYTSDSPILKVDQNIVALAQHMSKDPCPRVNEDYNSYYGNTLAICNVQDKDFVIYPSSYSQLNFILPSYGKKPCAVDRKYCVDHGIVDSQPVHQVQSSGNRILLRLFKKCALFQLRSDNNSIDLQLISMNETEDSFITSCLNPYKNEYVTYTHEALLTTHNIDNSHSNRVIDLNFLENESCWGSLHYHDENVLMFCNRQTIRLLDLRTPINSSAGLQWDAGSVTEKCDSVYSSTKGSFLHYVCTDHFLLSLDIRKGWHQRWTHGMTCFPSLLCLVSKEVRDDSLLIGCQTGGSVANVYNSHATDFNIEFIKTPSFQLPSLTETLHQSRLKGHSLSPIMNSRFSMSLTGLSAIRNSSNVDVFLCNSVGDLFSQRLDLLNKVELFTPSLSDCEIERLDLWESECLQQFFNNGTETFASDVLTFQNFDQLFEKSTSSPDEVDCEPLVKTESINSWAWTKQDLDSCTDILASQLLACWKLEEDEWNDSFNAKPKSHTDCDSNSESEISDDSMEDVNLRIQEWLSESICENTEPYNAQITLSPQDTDAEGVVEL</sequence>
<feature type="region of interest" description="Disordered" evidence="1">
    <location>
        <begin position="594"/>
        <end position="615"/>
    </location>
</feature>
<feature type="compositionally biased region" description="Acidic residues" evidence="1">
    <location>
        <begin position="605"/>
        <end position="615"/>
    </location>
</feature>
<organism evidence="3">
    <name type="scientific">Lygus hesperus</name>
    <name type="common">Western plant bug</name>
    <dbReference type="NCBI Taxonomy" id="30085"/>
    <lineage>
        <taxon>Eukaryota</taxon>
        <taxon>Metazoa</taxon>
        <taxon>Ecdysozoa</taxon>
        <taxon>Arthropoda</taxon>
        <taxon>Hexapoda</taxon>
        <taxon>Insecta</taxon>
        <taxon>Pterygota</taxon>
        <taxon>Neoptera</taxon>
        <taxon>Paraneoptera</taxon>
        <taxon>Hemiptera</taxon>
        <taxon>Heteroptera</taxon>
        <taxon>Panheteroptera</taxon>
        <taxon>Cimicomorpha</taxon>
        <taxon>Miridae</taxon>
        <taxon>Mirini</taxon>
        <taxon>Lygus</taxon>
    </lineage>
</organism>
<evidence type="ECO:0000313" key="4">
    <source>
        <dbReference type="EMBL" id="JAG38153.1"/>
    </source>
</evidence>
<dbReference type="EMBL" id="GBHO01005455">
    <property type="protein sequence ID" value="JAG38149.1"/>
    <property type="molecule type" value="Transcribed_RNA"/>
</dbReference>
<dbReference type="EMBL" id="GBHO01005451">
    <property type="protein sequence ID" value="JAG38153.1"/>
    <property type="molecule type" value="Transcribed_RNA"/>
</dbReference>
<evidence type="ECO:0000256" key="1">
    <source>
        <dbReference type="SAM" id="MobiDB-lite"/>
    </source>
</evidence>
<accession>A0A0A9Z8N4</accession>